<reference evidence="1" key="2">
    <citation type="journal article" date="2023" name="Commun. Biol.">
        <title>Intrasexual cuticular hydrocarbon dimorphism in a wasp sheds light on hydrocarbon biosynthesis genes in Hymenoptera.</title>
        <authorList>
            <person name="Moris V.C."/>
            <person name="Podsiadlowski L."/>
            <person name="Martin S."/>
            <person name="Oeyen J.P."/>
            <person name="Donath A."/>
            <person name="Petersen M."/>
            <person name="Wilbrandt J."/>
            <person name="Misof B."/>
            <person name="Liedtke D."/>
            <person name="Thamm M."/>
            <person name="Scheiner R."/>
            <person name="Schmitt T."/>
            <person name="Niehuis O."/>
        </authorList>
    </citation>
    <scope>NUCLEOTIDE SEQUENCE</scope>
    <source>
        <strain evidence="1">GBR_01_08_01A</strain>
    </source>
</reference>
<dbReference type="EMBL" id="JAIFRP010000008">
    <property type="protein sequence ID" value="KAK2587051.1"/>
    <property type="molecule type" value="Genomic_DNA"/>
</dbReference>
<sequence length="94" mass="10713">MFLDPNRFVDEVVARTCHGNTKSGKSGPKRMLSHRCKQVTPPMGLMLGIPWGIERLKYSPEEDTGSDQVQWRRIGPSRVSKWKFSSLLETRNPA</sequence>
<dbReference type="AlphaFoldDB" id="A0AAD9RWA6"/>
<evidence type="ECO:0000313" key="2">
    <source>
        <dbReference type="Proteomes" id="UP001258017"/>
    </source>
</evidence>
<gene>
    <name evidence="1" type="ORF">KPH14_011005</name>
</gene>
<proteinExistence type="predicted"/>
<protein>
    <submittedName>
        <fullName evidence="1">Uncharacterized protein</fullName>
    </submittedName>
</protein>
<accession>A0AAD9RWA6</accession>
<name>A0AAD9RWA6_9HYME</name>
<reference evidence="1" key="1">
    <citation type="submission" date="2021-08" db="EMBL/GenBank/DDBJ databases">
        <authorList>
            <person name="Misof B."/>
            <person name="Oliver O."/>
            <person name="Podsiadlowski L."/>
            <person name="Donath A."/>
            <person name="Peters R."/>
            <person name="Mayer C."/>
            <person name="Rust J."/>
            <person name="Gunkel S."/>
            <person name="Lesny P."/>
            <person name="Martin S."/>
            <person name="Oeyen J.P."/>
            <person name="Petersen M."/>
            <person name="Panagiotis P."/>
            <person name="Wilbrandt J."/>
            <person name="Tanja T."/>
        </authorList>
    </citation>
    <scope>NUCLEOTIDE SEQUENCE</scope>
    <source>
        <strain evidence="1">GBR_01_08_01A</strain>
        <tissue evidence="1">Thorax + abdomen</tissue>
    </source>
</reference>
<dbReference type="Proteomes" id="UP001258017">
    <property type="component" value="Unassembled WGS sequence"/>
</dbReference>
<evidence type="ECO:0000313" key="1">
    <source>
        <dbReference type="EMBL" id="KAK2587051.1"/>
    </source>
</evidence>
<comment type="caution">
    <text evidence="1">The sequence shown here is derived from an EMBL/GenBank/DDBJ whole genome shotgun (WGS) entry which is preliminary data.</text>
</comment>
<organism evidence="1 2">
    <name type="scientific">Odynerus spinipes</name>
    <dbReference type="NCBI Taxonomy" id="1348599"/>
    <lineage>
        <taxon>Eukaryota</taxon>
        <taxon>Metazoa</taxon>
        <taxon>Ecdysozoa</taxon>
        <taxon>Arthropoda</taxon>
        <taxon>Hexapoda</taxon>
        <taxon>Insecta</taxon>
        <taxon>Pterygota</taxon>
        <taxon>Neoptera</taxon>
        <taxon>Endopterygota</taxon>
        <taxon>Hymenoptera</taxon>
        <taxon>Apocrita</taxon>
        <taxon>Aculeata</taxon>
        <taxon>Vespoidea</taxon>
        <taxon>Vespidae</taxon>
        <taxon>Eumeninae</taxon>
        <taxon>Odynerus</taxon>
    </lineage>
</organism>
<keyword evidence="2" id="KW-1185">Reference proteome</keyword>